<accession>A0A7W8LEU6</accession>
<dbReference type="AlphaFoldDB" id="A0A7W8LEU6"/>
<evidence type="ECO:0000313" key="1">
    <source>
        <dbReference type="EMBL" id="MBB5405724.1"/>
    </source>
</evidence>
<protein>
    <submittedName>
        <fullName evidence="1">Uncharacterized protein</fullName>
    </submittedName>
</protein>
<organism evidence="1 2">
    <name type="scientific">Paraburkholderia youngii</name>
    <dbReference type="NCBI Taxonomy" id="2782701"/>
    <lineage>
        <taxon>Bacteria</taxon>
        <taxon>Pseudomonadati</taxon>
        <taxon>Pseudomonadota</taxon>
        <taxon>Betaproteobacteria</taxon>
        <taxon>Burkholderiales</taxon>
        <taxon>Burkholderiaceae</taxon>
        <taxon>Paraburkholderia</taxon>
    </lineage>
</organism>
<comment type="caution">
    <text evidence="1">The sequence shown here is derived from an EMBL/GenBank/DDBJ whole genome shotgun (WGS) entry which is preliminary data.</text>
</comment>
<sequence>MYPGSVGSTRCGPTMNIREWVPHQSLGLGCPWRKAGLAHHGPTVLPSN</sequence>
<proteinExistence type="predicted"/>
<reference evidence="1 2" key="1">
    <citation type="submission" date="2020-08" db="EMBL/GenBank/DDBJ databases">
        <title>Genomic Encyclopedia of Type Strains, Phase IV (KMG-V): Genome sequencing to study the core and pangenomes of soil and plant-associated prokaryotes.</title>
        <authorList>
            <person name="Whitman W."/>
        </authorList>
    </citation>
    <scope>NUCLEOTIDE SEQUENCE [LARGE SCALE GENOMIC DNA]</scope>
    <source>
        <strain evidence="1 2">JPY162</strain>
    </source>
</reference>
<dbReference type="Proteomes" id="UP000592820">
    <property type="component" value="Unassembled WGS sequence"/>
</dbReference>
<evidence type="ECO:0000313" key="2">
    <source>
        <dbReference type="Proteomes" id="UP000592820"/>
    </source>
</evidence>
<dbReference type="EMBL" id="JACHDE010000040">
    <property type="protein sequence ID" value="MBB5405724.1"/>
    <property type="molecule type" value="Genomic_DNA"/>
</dbReference>
<name>A0A7W8LEU6_9BURK</name>
<gene>
    <name evidence="1" type="ORF">HDG41_007820</name>
</gene>